<name>A0A7X6M1P8_9NOCA</name>
<dbReference type="GO" id="GO:0005737">
    <property type="term" value="C:cytoplasm"/>
    <property type="evidence" value="ECO:0007669"/>
    <property type="project" value="TreeGrafter"/>
</dbReference>
<dbReference type="SMART" id="SM00855">
    <property type="entry name" value="PGAM"/>
    <property type="match status" value="1"/>
</dbReference>
<comment type="caution">
    <text evidence="1">The sequence shown here is derived from an EMBL/GenBank/DDBJ whole genome shotgun (WGS) entry which is preliminary data.</text>
</comment>
<dbReference type="PANTHER" id="PTHR48100:SF1">
    <property type="entry name" value="HISTIDINE PHOSPHATASE FAMILY PROTEIN-RELATED"/>
    <property type="match status" value="1"/>
</dbReference>
<reference evidence="1 2" key="1">
    <citation type="submission" date="2020-04" db="EMBL/GenBank/DDBJ databases">
        <title>MicrobeNet Type strains.</title>
        <authorList>
            <person name="Nicholson A.C."/>
        </authorList>
    </citation>
    <scope>NUCLEOTIDE SEQUENCE [LARGE SCALE GENOMIC DNA]</scope>
    <source>
        <strain evidence="1 2">DSM 44445</strain>
    </source>
</reference>
<proteinExistence type="predicted"/>
<dbReference type="Pfam" id="PF00300">
    <property type="entry name" value="His_Phos_1"/>
    <property type="match status" value="1"/>
</dbReference>
<dbReference type="InterPro" id="IPR013078">
    <property type="entry name" value="His_Pase_superF_clade-1"/>
</dbReference>
<organism evidence="1 2">
    <name type="scientific">Nocardia veterana</name>
    <dbReference type="NCBI Taxonomy" id="132249"/>
    <lineage>
        <taxon>Bacteria</taxon>
        <taxon>Bacillati</taxon>
        <taxon>Actinomycetota</taxon>
        <taxon>Actinomycetes</taxon>
        <taxon>Mycobacteriales</taxon>
        <taxon>Nocardiaceae</taxon>
        <taxon>Nocardia</taxon>
    </lineage>
</organism>
<sequence>MHLVLMRHGEPVRDGGDPRDPGLSSAGVAQASAMLPYLAREAFDVVYSSPQLRARETAGIVADRLGLPVVLDDGLVEFDHGAPYVHYDNGEADVWAHYFAGDLSPWGLTSAEFHARVSDVVGRMAEGRTDRRVLAVCHGGVINAWTCQVFGVPERIRVMEPGYASLHRYEHASGGWRVLSLNEVP</sequence>
<dbReference type="EMBL" id="JAAXPE010000021">
    <property type="protein sequence ID" value="NKY87732.1"/>
    <property type="molecule type" value="Genomic_DNA"/>
</dbReference>
<evidence type="ECO:0000313" key="1">
    <source>
        <dbReference type="EMBL" id="NKY87732.1"/>
    </source>
</evidence>
<dbReference type="CDD" id="cd07067">
    <property type="entry name" value="HP_PGM_like"/>
    <property type="match status" value="1"/>
</dbReference>
<dbReference type="GO" id="GO:0016791">
    <property type="term" value="F:phosphatase activity"/>
    <property type="evidence" value="ECO:0007669"/>
    <property type="project" value="TreeGrafter"/>
</dbReference>
<dbReference type="InterPro" id="IPR029033">
    <property type="entry name" value="His_PPase_superfam"/>
</dbReference>
<gene>
    <name evidence="1" type="ORF">HGA07_19115</name>
</gene>
<dbReference type="AlphaFoldDB" id="A0A7X6M1P8"/>
<accession>A0A7X6M1P8</accession>
<keyword evidence="2" id="KW-1185">Reference proteome</keyword>
<protein>
    <submittedName>
        <fullName evidence="1">Histidine phosphatase family protein</fullName>
    </submittedName>
</protein>
<dbReference type="RefSeq" id="WP_051032296.1">
    <property type="nucleotide sequence ID" value="NZ_CAWPHS010000014.1"/>
</dbReference>
<evidence type="ECO:0000313" key="2">
    <source>
        <dbReference type="Proteomes" id="UP000523447"/>
    </source>
</evidence>
<dbReference type="PANTHER" id="PTHR48100">
    <property type="entry name" value="BROAD-SPECIFICITY PHOSPHATASE YOR283W-RELATED"/>
    <property type="match status" value="1"/>
</dbReference>
<dbReference type="Proteomes" id="UP000523447">
    <property type="component" value="Unassembled WGS sequence"/>
</dbReference>
<dbReference type="InterPro" id="IPR050275">
    <property type="entry name" value="PGM_Phosphatase"/>
</dbReference>
<dbReference type="Gene3D" id="3.40.50.1240">
    <property type="entry name" value="Phosphoglycerate mutase-like"/>
    <property type="match status" value="1"/>
</dbReference>
<dbReference type="SUPFAM" id="SSF53254">
    <property type="entry name" value="Phosphoglycerate mutase-like"/>
    <property type="match status" value="1"/>
</dbReference>